<name>A0A1G6W1W3_9GAMM</name>
<evidence type="ECO:0000313" key="2">
    <source>
        <dbReference type="EMBL" id="SDD59821.1"/>
    </source>
</evidence>
<dbReference type="AlphaFoldDB" id="A0A1G6W1W3"/>
<reference evidence="2 3" key="1">
    <citation type="submission" date="2016-10" db="EMBL/GenBank/DDBJ databases">
        <authorList>
            <person name="de Groot N.N."/>
        </authorList>
    </citation>
    <scope>NUCLEOTIDE SEQUENCE [LARGE SCALE GENOMIC DNA]</scope>
    <source>
        <strain evidence="2 3">DSM 16957</strain>
    </source>
</reference>
<dbReference type="EMBL" id="FNAG01000004">
    <property type="protein sequence ID" value="SDD59821.1"/>
    <property type="molecule type" value="Genomic_DNA"/>
</dbReference>
<keyword evidence="1" id="KW-0472">Membrane</keyword>
<feature type="transmembrane region" description="Helical" evidence="1">
    <location>
        <begin position="89"/>
        <end position="111"/>
    </location>
</feature>
<protein>
    <submittedName>
        <fullName evidence="2">Uncharacterized protein</fullName>
    </submittedName>
</protein>
<keyword evidence="1" id="KW-1133">Transmembrane helix</keyword>
<evidence type="ECO:0000256" key="1">
    <source>
        <dbReference type="SAM" id="Phobius"/>
    </source>
</evidence>
<feature type="transmembrane region" description="Helical" evidence="1">
    <location>
        <begin position="61"/>
        <end position="82"/>
    </location>
</feature>
<evidence type="ECO:0000313" key="3">
    <source>
        <dbReference type="Proteomes" id="UP000199603"/>
    </source>
</evidence>
<accession>A0A1G6W1W3</accession>
<gene>
    <name evidence="2" type="ORF">SAMN04488509_10481</name>
</gene>
<sequence>MRAGHVPPRIASGGFAVEYVRALAVGVPLRFRLHAGYGSASAARGIDAAVTPIAPEVPAMLRLWITLLLVLLLIGAVVGALTRTETKRLWALALGLLCVGLIGGGLLWILAP</sequence>
<keyword evidence="1" id="KW-0812">Transmembrane</keyword>
<organism evidence="2 3">
    <name type="scientific">Aquimonas voraii</name>
    <dbReference type="NCBI Taxonomy" id="265719"/>
    <lineage>
        <taxon>Bacteria</taxon>
        <taxon>Pseudomonadati</taxon>
        <taxon>Pseudomonadota</taxon>
        <taxon>Gammaproteobacteria</taxon>
        <taxon>Lysobacterales</taxon>
        <taxon>Lysobacteraceae</taxon>
        <taxon>Aquimonas</taxon>
    </lineage>
</organism>
<proteinExistence type="predicted"/>
<keyword evidence="3" id="KW-1185">Reference proteome</keyword>
<dbReference type="Proteomes" id="UP000199603">
    <property type="component" value="Unassembled WGS sequence"/>
</dbReference>